<dbReference type="SUPFAM" id="SSF88946">
    <property type="entry name" value="Sigma2 domain of RNA polymerase sigma factors"/>
    <property type="match status" value="1"/>
</dbReference>
<comment type="caution">
    <text evidence="4">The sequence shown here is derived from an EMBL/GenBank/DDBJ whole genome shotgun (WGS) entry which is preliminary data.</text>
</comment>
<evidence type="ECO:0000313" key="4">
    <source>
        <dbReference type="EMBL" id="GGP23758.1"/>
    </source>
</evidence>
<sequence length="301" mass="33902">MNAPATSFTALRPRLFAVAYRMTGMRADAEDILQDAWLRWHEADRSQIQIPEAWLTTVVTRLAIDRLREARRERADYIGQWLPEPLVEAAPDPLQQLEHVGELSLAFLALLEKLTPWERAAFLLRESFDLDYAEISGMLGKTQAAVRQLVHRAKARLQDQSPRFEVTPQAHLDLLQRFAHASARGDESALMALLDENAIYSSDGGGKVMATLRPLQGAGRLGLFYKCLARLYDGQTVHYALAWVNGQLGLLRYNEGKLDCVMEITHDGERIRTIHVMRNPDKLALIDPAVSQIGPDTRLVL</sequence>
<dbReference type="InterPro" id="IPR007627">
    <property type="entry name" value="RNA_pol_sigma70_r2"/>
</dbReference>
<dbReference type="InterPro" id="IPR013324">
    <property type="entry name" value="RNA_pol_sigma_r3/r4-like"/>
</dbReference>
<dbReference type="RefSeq" id="WP_188706490.1">
    <property type="nucleotide sequence ID" value="NZ_BMLX01000007.1"/>
</dbReference>
<dbReference type="InterPro" id="IPR032710">
    <property type="entry name" value="NTF2-like_dom_sf"/>
</dbReference>
<proteinExistence type="predicted"/>
<evidence type="ECO:0000313" key="5">
    <source>
        <dbReference type="Proteomes" id="UP000637267"/>
    </source>
</evidence>
<gene>
    <name evidence="4" type="ORF">GCM10010970_37580</name>
</gene>
<dbReference type="SUPFAM" id="SSF88659">
    <property type="entry name" value="Sigma3 and sigma4 domains of RNA polymerase sigma factors"/>
    <property type="match status" value="1"/>
</dbReference>
<dbReference type="InterPro" id="IPR052704">
    <property type="entry name" value="ECF_Sigma-70_Domain"/>
</dbReference>
<feature type="domain" description="RNA polymerase sigma factor 70 region 4 type 2" evidence="3">
    <location>
        <begin position="105"/>
        <end position="157"/>
    </location>
</feature>
<evidence type="ECO:0000256" key="1">
    <source>
        <dbReference type="ARBA" id="ARBA00011344"/>
    </source>
</evidence>
<dbReference type="Pfam" id="PF04542">
    <property type="entry name" value="Sigma70_r2"/>
    <property type="match status" value="1"/>
</dbReference>
<reference evidence="5" key="1">
    <citation type="journal article" date="2019" name="Int. J. Syst. Evol. Microbiol.">
        <title>The Global Catalogue of Microorganisms (GCM) 10K type strain sequencing project: providing services to taxonomists for standard genome sequencing and annotation.</title>
        <authorList>
            <consortium name="The Broad Institute Genomics Platform"/>
            <consortium name="The Broad Institute Genome Sequencing Center for Infectious Disease"/>
            <person name="Wu L."/>
            <person name="Ma J."/>
        </authorList>
    </citation>
    <scope>NUCLEOTIDE SEQUENCE [LARGE SCALE GENOMIC DNA]</scope>
    <source>
        <strain evidence="5">CGMCC 1.8859</strain>
    </source>
</reference>
<dbReference type="PANTHER" id="PTHR30173">
    <property type="entry name" value="SIGMA 19 FACTOR"/>
    <property type="match status" value="1"/>
</dbReference>
<dbReference type="Proteomes" id="UP000637267">
    <property type="component" value="Unassembled WGS sequence"/>
</dbReference>
<protein>
    <submittedName>
        <fullName evidence="4">Sigma factor</fullName>
    </submittedName>
</protein>
<evidence type="ECO:0000259" key="2">
    <source>
        <dbReference type="Pfam" id="PF04542"/>
    </source>
</evidence>
<feature type="domain" description="RNA polymerase sigma-70 region 2" evidence="2">
    <location>
        <begin position="8"/>
        <end position="72"/>
    </location>
</feature>
<dbReference type="NCBIfam" id="NF007214">
    <property type="entry name" value="PRK09636.1"/>
    <property type="match status" value="1"/>
</dbReference>
<dbReference type="InterPro" id="IPR014284">
    <property type="entry name" value="RNA_pol_sigma-70_dom"/>
</dbReference>
<dbReference type="Pfam" id="PF08281">
    <property type="entry name" value="Sigma70_r4_2"/>
    <property type="match status" value="1"/>
</dbReference>
<dbReference type="InterPro" id="IPR013249">
    <property type="entry name" value="RNA_pol_sigma70_r4_t2"/>
</dbReference>
<dbReference type="Gene3D" id="1.10.10.10">
    <property type="entry name" value="Winged helix-like DNA-binding domain superfamily/Winged helix DNA-binding domain"/>
    <property type="match status" value="1"/>
</dbReference>
<dbReference type="NCBIfam" id="TIGR02937">
    <property type="entry name" value="sigma70-ECF"/>
    <property type="match status" value="1"/>
</dbReference>
<dbReference type="Gene3D" id="1.10.1740.10">
    <property type="match status" value="1"/>
</dbReference>
<accession>A0ABQ2PDX9</accession>
<dbReference type="InterPro" id="IPR013325">
    <property type="entry name" value="RNA_pol_sigma_r2"/>
</dbReference>
<evidence type="ECO:0000259" key="3">
    <source>
        <dbReference type="Pfam" id="PF08281"/>
    </source>
</evidence>
<dbReference type="EMBL" id="BMLX01000007">
    <property type="protein sequence ID" value="GGP23758.1"/>
    <property type="molecule type" value="Genomic_DNA"/>
</dbReference>
<name>A0ABQ2PDX9_9NEIS</name>
<dbReference type="PANTHER" id="PTHR30173:SF36">
    <property type="entry name" value="ECF RNA POLYMERASE SIGMA FACTOR SIGJ"/>
    <property type="match status" value="1"/>
</dbReference>
<dbReference type="InterPro" id="IPR036388">
    <property type="entry name" value="WH-like_DNA-bd_sf"/>
</dbReference>
<keyword evidence="5" id="KW-1185">Reference proteome</keyword>
<comment type="subunit">
    <text evidence="1">Interacts transiently with the RNA polymerase catalytic core formed by RpoA, RpoB, RpoC and RpoZ (2 alpha, 1 beta, 1 beta' and 1 omega subunit) to form the RNA polymerase holoenzyme that can initiate transcription.</text>
</comment>
<dbReference type="SUPFAM" id="SSF54427">
    <property type="entry name" value="NTF2-like"/>
    <property type="match status" value="1"/>
</dbReference>
<organism evidence="4 5">
    <name type="scientific">Silvimonas iriomotensis</name>
    <dbReference type="NCBI Taxonomy" id="449662"/>
    <lineage>
        <taxon>Bacteria</taxon>
        <taxon>Pseudomonadati</taxon>
        <taxon>Pseudomonadota</taxon>
        <taxon>Betaproteobacteria</taxon>
        <taxon>Neisseriales</taxon>
        <taxon>Chitinibacteraceae</taxon>
        <taxon>Silvimonas</taxon>
    </lineage>
</organism>
<dbReference type="CDD" id="cd06171">
    <property type="entry name" value="Sigma70_r4"/>
    <property type="match status" value="1"/>
</dbReference>